<proteinExistence type="predicted"/>
<dbReference type="GeneID" id="17305951"/>
<feature type="compositionally biased region" description="Basic and acidic residues" evidence="1">
    <location>
        <begin position="52"/>
        <end position="70"/>
    </location>
</feature>
<protein>
    <submittedName>
        <fullName evidence="2 3">Uncharacterized protein</fullName>
    </submittedName>
</protein>
<dbReference type="KEGG" id="gtt:GUITHDRAFT_104813"/>
<evidence type="ECO:0000313" key="2">
    <source>
        <dbReference type="EMBL" id="EKX49284.1"/>
    </source>
</evidence>
<evidence type="ECO:0000256" key="1">
    <source>
        <dbReference type="SAM" id="MobiDB-lite"/>
    </source>
</evidence>
<dbReference type="RefSeq" id="XP_005836264.1">
    <property type="nucleotide sequence ID" value="XM_005836207.1"/>
</dbReference>
<gene>
    <name evidence="2" type="ORF">GUITHDRAFT_104813</name>
</gene>
<reference evidence="4" key="2">
    <citation type="submission" date="2012-11" db="EMBL/GenBank/DDBJ databases">
        <authorList>
            <person name="Kuo A."/>
            <person name="Curtis B.A."/>
            <person name="Tanifuji G."/>
            <person name="Burki F."/>
            <person name="Gruber A."/>
            <person name="Irimia M."/>
            <person name="Maruyama S."/>
            <person name="Arias M.C."/>
            <person name="Ball S.G."/>
            <person name="Gile G.H."/>
            <person name="Hirakawa Y."/>
            <person name="Hopkins J.F."/>
            <person name="Rensing S.A."/>
            <person name="Schmutz J."/>
            <person name="Symeonidi A."/>
            <person name="Elias M."/>
            <person name="Eveleigh R.J."/>
            <person name="Herman E.K."/>
            <person name="Klute M.J."/>
            <person name="Nakayama T."/>
            <person name="Obornik M."/>
            <person name="Reyes-Prieto A."/>
            <person name="Armbrust E.V."/>
            <person name="Aves S.J."/>
            <person name="Beiko R.G."/>
            <person name="Coutinho P."/>
            <person name="Dacks J.B."/>
            <person name="Durnford D.G."/>
            <person name="Fast N.M."/>
            <person name="Green B.R."/>
            <person name="Grisdale C."/>
            <person name="Hempe F."/>
            <person name="Henrissat B."/>
            <person name="Hoppner M.P."/>
            <person name="Ishida K.-I."/>
            <person name="Kim E."/>
            <person name="Koreny L."/>
            <person name="Kroth P.G."/>
            <person name="Liu Y."/>
            <person name="Malik S.-B."/>
            <person name="Maier U.G."/>
            <person name="McRose D."/>
            <person name="Mock T."/>
            <person name="Neilson J.A."/>
            <person name="Onodera N.T."/>
            <person name="Poole A.M."/>
            <person name="Pritham E.J."/>
            <person name="Richards T.A."/>
            <person name="Rocap G."/>
            <person name="Roy S.W."/>
            <person name="Sarai C."/>
            <person name="Schaack S."/>
            <person name="Shirato S."/>
            <person name="Slamovits C.H."/>
            <person name="Spencer D.F."/>
            <person name="Suzuki S."/>
            <person name="Worden A.Z."/>
            <person name="Zauner S."/>
            <person name="Barry K."/>
            <person name="Bell C."/>
            <person name="Bharti A.K."/>
            <person name="Crow J.A."/>
            <person name="Grimwood J."/>
            <person name="Kramer R."/>
            <person name="Lindquist E."/>
            <person name="Lucas S."/>
            <person name="Salamov A."/>
            <person name="McFadden G.I."/>
            <person name="Lane C.E."/>
            <person name="Keeling P.J."/>
            <person name="Gray M.W."/>
            <person name="Grigoriev I.V."/>
            <person name="Archibald J.M."/>
        </authorList>
    </citation>
    <scope>NUCLEOTIDE SEQUENCE</scope>
    <source>
        <strain evidence="4">CCMP2712</strain>
    </source>
</reference>
<feature type="region of interest" description="Disordered" evidence="1">
    <location>
        <begin position="94"/>
        <end position="123"/>
    </location>
</feature>
<name>L1JM60_GUITC</name>
<dbReference type="PaxDb" id="55529-EKX49284"/>
<feature type="compositionally biased region" description="Basic and acidic residues" evidence="1">
    <location>
        <begin position="94"/>
        <end position="107"/>
    </location>
</feature>
<dbReference type="EMBL" id="JH992982">
    <property type="protein sequence ID" value="EKX49284.1"/>
    <property type="molecule type" value="Genomic_DNA"/>
</dbReference>
<dbReference type="Proteomes" id="UP000011087">
    <property type="component" value="Unassembled WGS sequence"/>
</dbReference>
<organism evidence="2">
    <name type="scientific">Guillardia theta (strain CCMP2712)</name>
    <name type="common">Cryptophyte</name>
    <dbReference type="NCBI Taxonomy" id="905079"/>
    <lineage>
        <taxon>Eukaryota</taxon>
        <taxon>Cryptophyceae</taxon>
        <taxon>Pyrenomonadales</taxon>
        <taxon>Geminigeraceae</taxon>
        <taxon>Guillardia</taxon>
    </lineage>
</organism>
<feature type="compositionally biased region" description="Basic and acidic residues" evidence="1">
    <location>
        <begin position="114"/>
        <end position="123"/>
    </location>
</feature>
<sequence>MQRPTWRGGGGEGWEGWIDAHKELKQLQEEREEIEREIAGLERERERKRRDRTPPAKERDVTMESSTSRREHVKKLWRTKESWREFVIASEDAKRSLGGGDKQDKRTTSSSGPRSREEVGEAKKEIRRLAKQLEEKEKENRRQAQGSESACLLPEVTALSVLLHNNDGVPISTFYDGKIDVKITSMSDQTKLFIKVQQTSVSTMMIELEMIFDTMQNPKSWSEVRPSEIHRLVWSAWLSACLTSSANKKALTALKLKEENGEARGGCHNYPMLK</sequence>
<accession>L1JM60</accession>
<evidence type="ECO:0000313" key="4">
    <source>
        <dbReference type="Proteomes" id="UP000011087"/>
    </source>
</evidence>
<dbReference type="AlphaFoldDB" id="L1JM60"/>
<dbReference type="EnsemblProtists" id="EKX49284">
    <property type="protein sequence ID" value="EKX49284"/>
    <property type="gene ID" value="GUITHDRAFT_104813"/>
</dbReference>
<reference evidence="3" key="3">
    <citation type="submission" date="2016-03" db="UniProtKB">
        <authorList>
            <consortium name="EnsemblProtists"/>
        </authorList>
    </citation>
    <scope>IDENTIFICATION</scope>
</reference>
<reference evidence="2 4" key="1">
    <citation type="journal article" date="2012" name="Nature">
        <title>Algal genomes reveal evolutionary mosaicism and the fate of nucleomorphs.</title>
        <authorList>
            <consortium name="DOE Joint Genome Institute"/>
            <person name="Curtis B.A."/>
            <person name="Tanifuji G."/>
            <person name="Burki F."/>
            <person name="Gruber A."/>
            <person name="Irimia M."/>
            <person name="Maruyama S."/>
            <person name="Arias M.C."/>
            <person name="Ball S.G."/>
            <person name="Gile G.H."/>
            <person name="Hirakawa Y."/>
            <person name="Hopkins J.F."/>
            <person name="Kuo A."/>
            <person name="Rensing S.A."/>
            <person name="Schmutz J."/>
            <person name="Symeonidi A."/>
            <person name="Elias M."/>
            <person name="Eveleigh R.J."/>
            <person name="Herman E.K."/>
            <person name="Klute M.J."/>
            <person name="Nakayama T."/>
            <person name="Obornik M."/>
            <person name="Reyes-Prieto A."/>
            <person name="Armbrust E.V."/>
            <person name="Aves S.J."/>
            <person name="Beiko R.G."/>
            <person name="Coutinho P."/>
            <person name="Dacks J.B."/>
            <person name="Durnford D.G."/>
            <person name="Fast N.M."/>
            <person name="Green B.R."/>
            <person name="Grisdale C.J."/>
            <person name="Hempel F."/>
            <person name="Henrissat B."/>
            <person name="Hoppner M.P."/>
            <person name="Ishida K."/>
            <person name="Kim E."/>
            <person name="Koreny L."/>
            <person name="Kroth P.G."/>
            <person name="Liu Y."/>
            <person name="Malik S.B."/>
            <person name="Maier U.G."/>
            <person name="McRose D."/>
            <person name="Mock T."/>
            <person name="Neilson J.A."/>
            <person name="Onodera N.T."/>
            <person name="Poole A.M."/>
            <person name="Pritham E.J."/>
            <person name="Richards T.A."/>
            <person name="Rocap G."/>
            <person name="Roy S.W."/>
            <person name="Sarai C."/>
            <person name="Schaack S."/>
            <person name="Shirato S."/>
            <person name="Slamovits C.H."/>
            <person name="Spencer D.F."/>
            <person name="Suzuki S."/>
            <person name="Worden A.Z."/>
            <person name="Zauner S."/>
            <person name="Barry K."/>
            <person name="Bell C."/>
            <person name="Bharti A.K."/>
            <person name="Crow J.A."/>
            <person name="Grimwood J."/>
            <person name="Kramer R."/>
            <person name="Lindquist E."/>
            <person name="Lucas S."/>
            <person name="Salamov A."/>
            <person name="McFadden G.I."/>
            <person name="Lane C.E."/>
            <person name="Keeling P.J."/>
            <person name="Gray M.W."/>
            <person name="Grigoriev I.V."/>
            <person name="Archibald J.M."/>
        </authorList>
    </citation>
    <scope>NUCLEOTIDE SEQUENCE</scope>
    <source>
        <strain evidence="2 4">CCMP2712</strain>
    </source>
</reference>
<evidence type="ECO:0000313" key="3">
    <source>
        <dbReference type="EnsemblProtists" id="EKX49284"/>
    </source>
</evidence>
<dbReference type="HOGENOM" id="CLU_1017215_0_0_1"/>
<keyword evidence="4" id="KW-1185">Reference proteome</keyword>
<feature type="region of interest" description="Disordered" evidence="1">
    <location>
        <begin position="37"/>
        <end position="74"/>
    </location>
</feature>